<dbReference type="PANTHER" id="PTHR21461:SF69">
    <property type="entry name" value="GLYCOSYLTRANSFERASE FAMILY 92 PROTEIN"/>
    <property type="match status" value="1"/>
</dbReference>
<organism evidence="5 6">
    <name type="scientific">Apatococcus lobatus</name>
    <dbReference type="NCBI Taxonomy" id="904363"/>
    <lineage>
        <taxon>Eukaryota</taxon>
        <taxon>Viridiplantae</taxon>
        <taxon>Chlorophyta</taxon>
        <taxon>core chlorophytes</taxon>
        <taxon>Trebouxiophyceae</taxon>
        <taxon>Chlorellales</taxon>
        <taxon>Chlorellaceae</taxon>
        <taxon>Apatococcus</taxon>
    </lineage>
</organism>
<name>A0AAW1RL61_9CHLO</name>
<accession>A0AAW1RL61</accession>
<evidence type="ECO:0000313" key="6">
    <source>
        <dbReference type="Proteomes" id="UP001438707"/>
    </source>
</evidence>
<keyword evidence="2" id="KW-0812">Transmembrane</keyword>
<comment type="caution">
    <text evidence="5">The sequence shown here is derived from an EMBL/GenBank/DDBJ whole genome shotgun (WGS) entry which is preliminary data.</text>
</comment>
<comment type="subcellular location">
    <subcellularLocation>
        <location evidence="1">Membrane</location>
        <topology evidence="1">Single-pass membrane protein</topology>
    </subcellularLocation>
</comment>
<evidence type="ECO:0000256" key="3">
    <source>
        <dbReference type="ARBA" id="ARBA00022989"/>
    </source>
</evidence>
<dbReference type="EMBL" id="JALJOS010000009">
    <property type="protein sequence ID" value="KAK9834385.1"/>
    <property type="molecule type" value="Genomic_DNA"/>
</dbReference>
<reference evidence="5 6" key="1">
    <citation type="journal article" date="2024" name="Nat. Commun.">
        <title>Phylogenomics reveals the evolutionary origins of lichenization in chlorophyte algae.</title>
        <authorList>
            <person name="Puginier C."/>
            <person name="Libourel C."/>
            <person name="Otte J."/>
            <person name="Skaloud P."/>
            <person name="Haon M."/>
            <person name="Grisel S."/>
            <person name="Petersen M."/>
            <person name="Berrin J.G."/>
            <person name="Delaux P.M."/>
            <person name="Dal Grande F."/>
            <person name="Keller J."/>
        </authorList>
    </citation>
    <scope>NUCLEOTIDE SEQUENCE [LARGE SCALE GENOMIC DNA]</scope>
    <source>
        <strain evidence="5 6">SAG 2145</strain>
    </source>
</reference>
<dbReference type="GO" id="GO:0016020">
    <property type="term" value="C:membrane"/>
    <property type="evidence" value="ECO:0007669"/>
    <property type="project" value="UniProtKB-SubCell"/>
</dbReference>
<sequence>MHLGLRSDPPDSGETTQPVSESNTPDRPSPILWCRWLQSALLQLLTSSPNRPQPGWIRRADLQHQLQVPAPVASQTADITPHHHQQCISGPPISSSCCISSSHRILGSALEAAGLQEPLSFTKAITHRLGSQQSALSAHLTAKKRLSIAPFSLNSALGEHLTPPYPQCIEAGQPGHNRQEKTAAAVWHSASSPAAVGKITRGQTSDSHTVSTRRSIRTSCAVAFPVHRCIVQSRPSKSRLEGPMASPSLTVLWWALLITGVSLPEGLRAAREHAAHGDATSRHLAAATHAGEDGKVKEGSPRLVLCALLKNEVPYMIEWVEFHRLIGFSHIAVYDDGSTDNAMLAEALYRCAWQENPQQRGAEMPGAWSPAHCSIWCSREHGREYLSMRMSEWHEDPRQRRAIACGACFAAFKPQADWIIHADVDEFVWSPKYPHLPDYFLHEVPDHTHILYVGASRFGWEGQHKRYTWALEEVANPGVGHSVQLTNPNGMEQLLTQTHVHRAPDKRFGEPEELLKDSNERCRTWKAEHGRMSPCTNDNENVVGKTFIRGSTAEGIWTHGGSVKVNGEWIQLDNGMDMHTDKCPAPICERSDPFMLHVYHYRNPSIEDMTKKNIDWHWVDDPTVKDNQFLEDTWFFNQVRDVSLERFGDALRARIAPLMTASPQAASASRHHLLN</sequence>
<protein>
    <recommendedName>
        <fullName evidence="7">Glycosyltransferase family 92 protein</fullName>
    </recommendedName>
</protein>
<feature type="region of interest" description="Disordered" evidence="4">
    <location>
        <begin position="1"/>
        <end position="27"/>
    </location>
</feature>
<proteinExistence type="predicted"/>
<keyword evidence="3" id="KW-0472">Membrane</keyword>
<evidence type="ECO:0000313" key="5">
    <source>
        <dbReference type="EMBL" id="KAK9834385.1"/>
    </source>
</evidence>
<dbReference type="GO" id="GO:0005737">
    <property type="term" value="C:cytoplasm"/>
    <property type="evidence" value="ECO:0007669"/>
    <property type="project" value="TreeGrafter"/>
</dbReference>
<evidence type="ECO:0000256" key="2">
    <source>
        <dbReference type="ARBA" id="ARBA00022692"/>
    </source>
</evidence>
<dbReference type="GO" id="GO:0016757">
    <property type="term" value="F:glycosyltransferase activity"/>
    <property type="evidence" value="ECO:0007669"/>
    <property type="project" value="TreeGrafter"/>
</dbReference>
<gene>
    <name evidence="5" type="ORF">WJX74_000409</name>
</gene>
<dbReference type="Pfam" id="PF13704">
    <property type="entry name" value="Glyco_tranf_2_4"/>
    <property type="match status" value="1"/>
</dbReference>
<evidence type="ECO:0000256" key="1">
    <source>
        <dbReference type="ARBA" id="ARBA00004167"/>
    </source>
</evidence>
<dbReference type="AlphaFoldDB" id="A0AAW1RL61"/>
<dbReference type="Proteomes" id="UP001438707">
    <property type="component" value="Unassembled WGS sequence"/>
</dbReference>
<keyword evidence="3" id="KW-1133">Transmembrane helix</keyword>
<feature type="compositionally biased region" description="Polar residues" evidence="4">
    <location>
        <begin position="13"/>
        <end position="26"/>
    </location>
</feature>
<keyword evidence="6" id="KW-1185">Reference proteome</keyword>
<evidence type="ECO:0000256" key="4">
    <source>
        <dbReference type="SAM" id="MobiDB-lite"/>
    </source>
</evidence>
<dbReference type="PANTHER" id="PTHR21461">
    <property type="entry name" value="GLYCOSYLTRANSFERASE FAMILY 92 PROTEIN"/>
    <property type="match status" value="1"/>
</dbReference>
<evidence type="ECO:0008006" key="7">
    <source>
        <dbReference type="Google" id="ProtNLM"/>
    </source>
</evidence>